<dbReference type="Proteomes" id="UP001148737">
    <property type="component" value="Unassembled WGS sequence"/>
</dbReference>
<evidence type="ECO:0000313" key="2">
    <source>
        <dbReference type="Proteomes" id="UP001148737"/>
    </source>
</evidence>
<evidence type="ECO:0000313" key="1">
    <source>
        <dbReference type="EMBL" id="KAJ3487381.1"/>
    </source>
</evidence>
<protein>
    <submittedName>
        <fullName evidence="1">Uncharacterized protein</fullName>
    </submittedName>
</protein>
<organism evidence="1 2">
    <name type="scientific">Lecanicillium saksenae</name>
    <dbReference type="NCBI Taxonomy" id="468837"/>
    <lineage>
        <taxon>Eukaryota</taxon>
        <taxon>Fungi</taxon>
        <taxon>Dikarya</taxon>
        <taxon>Ascomycota</taxon>
        <taxon>Pezizomycotina</taxon>
        <taxon>Sordariomycetes</taxon>
        <taxon>Hypocreomycetidae</taxon>
        <taxon>Hypocreales</taxon>
        <taxon>Cordycipitaceae</taxon>
        <taxon>Lecanicillium</taxon>
    </lineage>
</organism>
<gene>
    <name evidence="1" type="ORF">NLG97_g6424</name>
</gene>
<reference evidence="1" key="1">
    <citation type="submission" date="2022-07" db="EMBL/GenBank/DDBJ databases">
        <title>Genome Sequence of Lecanicillium saksenae.</title>
        <authorList>
            <person name="Buettner E."/>
        </authorList>
    </citation>
    <scope>NUCLEOTIDE SEQUENCE</scope>
    <source>
        <strain evidence="1">VT-O1</strain>
    </source>
</reference>
<name>A0ACC1QPP0_9HYPO</name>
<proteinExistence type="predicted"/>
<accession>A0ACC1QPP0</accession>
<comment type="caution">
    <text evidence="1">The sequence shown here is derived from an EMBL/GenBank/DDBJ whole genome shotgun (WGS) entry which is preliminary data.</text>
</comment>
<dbReference type="EMBL" id="JANAKD010000845">
    <property type="protein sequence ID" value="KAJ3487381.1"/>
    <property type="molecule type" value="Genomic_DNA"/>
</dbReference>
<keyword evidence="2" id="KW-1185">Reference proteome</keyword>
<sequence>MPKYDFKVVVVGGGPAGLVLANMLEQLNIDYVLLEAYSDITPRLGTGLFLSNSLRVLDQLGCLDAFYAGADEVDDITIRVNGVTMFSPSTAEHFIQRYGYQICCSHRQDLLNVLLENLKDKSKILVNKRVHEIVETDSGVEVLTKDGEVYFGDIVIGADGVHSIVRKEMRRMAAKVSPDHPLVTEEEEGIIEYANMFGIAYIDKPFPPRLLAMEAKQDRSYLSHGNAEGRILWGLTEKLPVPIKGKNAPRYTQADIEALVEKRGEDEVFPGITLRDLYKGSSEANGMQPLQNLVFDSWHFGRMVTIGDSAHKMVTLTGQGCNMAFQDAAALMNSLTRRLDKYGGKIPKEEIEAAFCETEAARQEHVEHSRKTSYEMQESQAMQNKMFVKLFPLVAKNMSLDAKHDVSRSVMFNTAKLEKLPLPYRPHFVPFQDELPAKNIANGLWNVGEVAAYAGLWVGAKALCTSNDAPASFLKTIFHHLTGLGQNTPTSGSATPAALYTTSLLSTMAVYWTLERYRRCNRQAMLGTLMKHTGFYSMAADVVGASAVVPTYLSLSAIKSADTVANVMVGRPVRLAAIKSLVPATIVSFAIAAVAVWVAAPSKGVEAASLWRLAPLLIAPVTQIIYSQTKDEQLLKNDKKGFLDINNSDLPALKSLYVAVTGAAAAAHLGFVVMPWLNGSSLPTMPLDMLRNRETFILAGSLLGGAIASIVGTRLQGYVTTWGAVRAGLLSLLALPVVGPAAVFTGVRYWREATTAKFCFWKPEDKSKA</sequence>